<dbReference type="PANTHER" id="PTHR33405">
    <property type="entry name" value="PROTEIN FLX-LIKE 2"/>
    <property type="match status" value="1"/>
</dbReference>
<feature type="compositionally biased region" description="Basic and acidic residues" evidence="7">
    <location>
        <begin position="272"/>
        <end position="281"/>
    </location>
</feature>
<feature type="coiled-coil region" evidence="6">
    <location>
        <begin position="55"/>
        <end position="96"/>
    </location>
</feature>
<comment type="similarity">
    <text evidence="1">Belongs to the FLX family.</text>
</comment>
<evidence type="ECO:0000256" key="4">
    <source>
        <dbReference type="ARBA" id="ARBA00023054"/>
    </source>
</evidence>
<evidence type="ECO:0008006" key="10">
    <source>
        <dbReference type="Google" id="ProtNLM"/>
    </source>
</evidence>
<keyword evidence="4 6" id="KW-0175">Coiled coil</keyword>
<evidence type="ECO:0000256" key="7">
    <source>
        <dbReference type="SAM" id="MobiDB-lite"/>
    </source>
</evidence>
<keyword evidence="5" id="KW-0287">Flowering</keyword>
<evidence type="ECO:0000256" key="1">
    <source>
        <dbReference type="ARBA" id="ARBA00005405"/>
    </source>
</evidence>
<reference evidence="8" key="1">
    <citation type="submission" date="2023-10" db="EMBL/GenBank/DDBJ databases">
        <title>Chromosome-level genome of the transformable northern wattle, Acacia crassicarpa.</title>
        <authorList>
            <person name="Massaro I."/>
            <person name="Sinha N.R."/>
            <person name="Poethig S."/>
            <person name="Leichty A.R."/>
        </authorList>
    </citation>
    <scope>NUCLEOTIDE SEQUENCE</scope>
    <source>
        <strain evidence="8">Acra3RX</strain>
        <tissue evidence="8">Leaf</tissue>
    </source>
</reference>
<comment type="caution">
    <text evidence="8">The sequence shown here is derived from an EMBL/GenBank/DDBJ whole genome shotgun (WGS) entry which is preliminary data.</text>
</comment>
<accession>A0AAE1MKZ0</accession>
<feature type="region of interest" description="Disordered" evidence="7">
    <location>
        <begin position="257"/>
        <end position="281"/>
    </location>
</feature>
<feature type="region of interest" description="Disordered" evidence="7">
    <location>
        <begin position="1"/>
        <end position="35"/>
    </location>
</feature>
<dbReference type="Proteomes" id="UP001293593">
    <property type="component" value="Unassembled WGS sequence"/>
</dbReference>
<evidence type="ECO:0000313" key="9">
    <source>
        <dbReference type="Proteomes" id="UP001293593"/>
    </source>
</evidence>
<gene>
    <name evidence="8" type="ORF">QN277_022443</name>
</gene>
<dbReference type="AlphaFoldDB" id="A0AAE1MKZ0"/>
<keyword evidence="9" id="KW-1185">Reference proteome</keyword>
<dbReference type="GO" id="GO:0030154">
    <property type="term" value="P:cell differentiation"/>
    <property type="evidence" value="ECO:0007669"/>
    <property type="project" value="UniProtKB-KW"/>
</dbReference>
<feature type="compositionally biased region" description="Basic and acidic residues" evidence="7">
    <location>
        <begin position="7"/>
        <end position="20"/>
    </location>
</feature>
<protein>
    <recommendedName>
        <fullName evidence="10">Protein FLX-like 3</fullName>
    </recommendedName>
</protein>
<proteinExistence type="inferred from homology"/>
<dbReference type="GO" id="GO:0009908">
    <property type="term" value="P:flower development"/>
    <property type="evidence" value="ECO:0007669"/>
    <property type="project" value="UniProtKB-KW"/>
</dbReference>
<dbReference type="PANTHER" id="PTHR33405:SF20">
    <property type="entry name" value="PROTEIN FLX-LIKE 3"/>
    <property type="match status" value="1"/>
</dbReference>
<keyword evidence="2" id="KW-0217">Developmental protein</keyword>
<evidence type="ECO:0000256" key="6">
    <source>
        <dbReference type="SAM" id="Coils"/>
    </source>
</evidence>
<evidence type="ECO:0000256" key="3">
    <source>
        <dbReference type="ARBA" id="ARBA00022782"/>
    </source>
</evidence>
<organism evidence="8 9">
    <name type="scientific">Acacia crassicarpa</name>
    <name type="common">northern wattle</name>
    <dbReference type="NCBI Taxonomy" id="499986"/>
    <lineage>
        <taxon>Eukaryota</taxon>
        <taxon>Viridiplantae</taxon>
        <taxon>Streptophyta</taxon>
        <taxon>Embryophyta</taxon>
        <taxon>Tracheophyta</taxon>
        <taxon>Spermatophyta</taxon>
        <taxon>Magnoliopsida</taxon>
        <taxon>eudicotyledons</taxon>
        <taxon>Gunneridae</taxon>
        <taxon>Pentapetalae</taxon>
        <taxon>rosids</taxon>
        <taxon>fabids</taxon>
        <taxon>Fabales</taxon>
        <taxon>Fabaceae</taxon>
        <taxon>Caesalpinioideae</taxon>
        <taxon>mimosoid clade</taxon>
        <taxon>Acacieae</taxon>
        <taxon>Acacia</taxon>
    </lineage>
</organism>
<name>A0AAE1MKZ0_9FABA</name>
<evidence type="ECO:0000313" key="8">
    <source>
        <dbReference type="EMBL" id="KAK4269259.1"/>
    </source>
</evidence>
<sequence>MAKRSRGQREREAVRDRRGYLPEGPFLREPPMQRPRLPPHPAILEEELEIQHAEIQRLRADNRRFAEDRMTLQRELAAAKEEIHRMNLAIVDLRSEQELRSREFIEKGLELESEIRANEPLKKETAQLRAEAQKLNSLRQELSGKVQTLTQDLSRLQADNKQIHMLRVEIEGLHQELMRTRTMVDYEKKANTELVEQTQAMEKNMVSLSRDVEKLRAELTIAEGRHWNAGGPYGTRYGGLDLPVPYADGYGAHMGGAEKNSLYGRVPTSGGGREKPHTSRR</sequence>
<feature type="coiled-coil region" evidence="6">
    <location>
        <begin position="121"/>
        <end position="159"/>
    </location>
</feature>
<keyword evidence="3" id="KW-0221">Differentiation</keyword>
<dbReference type="EMBL" id="JAWXYG010000006">
    <property type="protein sequence ID" value="KAK4269259.1"/>
    <property type="molecule type" value="Genomic_DNA"/>
</dbReference>
<evidence type="ECO:0000256" key="5">
    <source>
        <dbReference type="ARBA" id="ARBA00023089"/>
    </source>
</evidence>
<evidence type="ECO:0000256" key="2">
    <source>
        <dbReference type="ARBA" id="ARBA00022473"/>
    </source>
</evidence>
<feature type="coiled-coil region" evidence="6">
    <location>
        <begin position="198"/>
        <end position="225"/>
    </location>
</feature>
<dbReference type="InterPro" id="IPR040353">
    <property type="entry name" value="FLX/FLX-like"/>
</dbReference>